<evidence type="ECO:0000313" key="1">
    <source>
        <dbReference type="EMBL" id="QJA96105.1"/>
    </source>
</evidence>
<proteinExistence type="predicted"/>
<name>A0A6M3LU67_9ZZZZ</name>
<reference evidence="1" key="1">
    <citation type="submission" date="2020-03" db="EMBL/GenBank/DDBJ databases">
        <title>The deep terrestrial virosphere.</title>
        <authorList>
            <person name="Holmfeldt K."/>
            <person name="Nilsson E."/>
            <person name="Simone D."/>
            <person name="Lopez-Fernandez M."/>
            <person name="Wu X."/>
            <person name="de Brujin I."/>
            <person name="Lundin D."/>
            <person name="Andersson A."/>
            <person name="Bertilsson S."/>
            <person name="Dopson M."/>
        </authorList>
    </citation>
    <scope>NUCLEOTIDE SEQUENCE</scope>
    <source>
        <strain evidence="1">MM415B04925</strain>
    </source>
</reference>
<sequence length="80" mass="8999">MSTKSVEKVLECLALAMSEDVYNETIPIIKGELELQSNMIIWLAKRALRIFGNPVGYEVVQCESLIAEARKESQSDEILL</sequence>
<dbReference type="AlphaFoldDB" id="A0A6M3LU67"/>
<gene>
    <name evidence="1" type="ORF">MM415B04925_0003</name>
</gene>
<organism evidence="1">
    <name type="scientific">viral metagenome</name>
    <dbReference type="NCBI Taxonomy" id="1070528"/>
    <lineage>
        <taxon>unclassified sequences</taxon>
        <taxon>metagenomes</taxon>
        <taxon>organismal metagenomes</taxon>
    </lineage>
</organism>
<protein>
    <submittedName>
        <fullName evidence="1">Uncharacterized protein</fullName>
    </submittedName>
</protein>
<dbReference type="EMBL" id="MT143371">
    <property type="protein sequence ID" value="QJA96105.1"/>
    <property type="molecule type" value="Genomic_DNA"/>
</dbReference>
<accession>A0A6M3LU67</accession>